<dbReference type="Pfam" id="PF17853">
    <property type="entry name" value="GGDEF_2"/>
    <property type="match status" value="1"/>
</dbReference>
<dbReference type="Pfam" id="PF13556">
    <property type="entry name" value="HTH_30"/>
    <property type="match status" value="1"/>
</dbReference>
<dbReference type="Pfam" id="PF01590">
    <property type="entry name" value="GAF"/>
    <property type="match status" value="1"/>
</dbReference>
<comment type="caution">
    <text evidence="4">The sequence shown here is derived from an EMBL/GenBank/DDBJ whole genome shotgun (WGS) entry which is preliminary data.</text>
</comment>
<dbReference type="Gene3D" id="1.10.10.2840">
    <property type="entry name" value="PucR C-terminal helix-turn-helix domain"/>
    <property type="match status" value="1"/>
</dbReference>
<reference evidence="4 5" key="1">
    <citation type="submission" date="2019-06" db="EMBL/GenBank/DDBJ databases">
        <title>Sequencing the genomes of 1000 actinobacteria strains.</title>
        <authorList>
            <person name="Klenk H.-P."/>
        </authorList>
    </citation>
    <scope>NUCLEOTIDE SEQUENCE [LARGE SCALE GENOMIC DNA]</scope>
    <source>
        <strain evidence="4 5">DSM 45043</strain>
    </source>
</reference>
<organism evidence="4 5">
    <name type="scientific">Actinomadura hallensis</name>
    <dbReference type="NCBI Taxonomy" id="337895"/>
    <lineage>
        <taxon>Bacteria</taxon>
        <taxon>Bacillati</taxon>
        <taxon>Actinomycetota</taxon>
        <taxon>Actinomycetes</taxon>
        <taxon>Streptosporangiales</taxon>
        <taxon>Thermomonosporaceae</taxon>
        <taxon>Actinomadura</taxon>
    </lineage>
</organism>
<dbReference type="SUPFAM" id="SSF55073">
    <property type="entry name" value="Nucleotide cyclase"/>
    <property type="match status" value="1"/>
</dbReference>
<dbReference type="InterPro" id="IPR025736">
    <property type="entry name" value="PucR_C-HTH_dom"/>
</dbReference>
<dbReference type="InterPro" id="IPR029016">
    <property type="entry name" value="GAF-like_dom_sf"/>
</dbReference>
<dbReference type="AlphaFoldDB" id="A0A543IGE2"/>
<protein>
    <submittedName>
        <fullName evidence="4">GAF domain-containing protein</fullName>
    </submittedName>
</protein>
<feature type="domain" description="GGDEF" evidence="3">
    <location>
        <begin position="493"/>
        <end position="622"/>
    </location>
</feature>
<dbReference type="InterPro" id="IPR051448">
    <property type="entry name" value="CdaR-like_regulators"/>
</dbReference>
<dbReference type="SMART" id="SM00065">
    <property type="entry name" value="GAF"/>
    <property type="match status" value="1"/>
</dbReference>
<dbReference type="InterPro" id="IPR003018">
    <property type="entry name" value="GAF"/>
</dbReference>
<keyword evidence="5" id="KW-1185">Reference proteome</keyword>
<dbReference type="EMBL" id="VFPO01000001">
    <property type="protein sequence ID" value="TQM69662.1"/>
    <property type="molecule type" value="Genomic_DNA"/>
</dbReference>
<keyword evidence="2" id="KW-0175">Coiled coil</keyword>
<dbReference type="Gene3D" id="3.30.450.40">
    <property type="match status" value="1"/>
</dbReference>
<dbReference type="SUPFAM" id="SSF55781">
    <property type="entry name" value="GAF domain-like"/>
    <property type="match status" value="1"/>
</dbReference>
<dbReference type="PANTHER" id="PTHR33744">
    <property type="entry name" value="CARBOHYDRATE DIACID REGULATOR"/>
    <property type="match status" value="1"/>
</dbReference>
<feature type="coiled-coil region" evidence="2">
    <location>
        <begin position="296"/>
        <end position="327"/>
    </location>
</feature>
<dbReference type="InterPro" id="IPR041522">
    <property type="entry name" value="CdaR_GGDEF"/>
</dbReference>
<evidence type="ECO:0000313" key="4">
    <source>
        <dbReference type="EMBL" id="TQM69662.1"/>
    </source>
</evidence>
<dbReference type="PANTHER" id="PTHR33744:SF1">
    <property type="entry name" value="DNA-BINDING TRANSCRIPTIONAL ACTIVATOR ADER"/>
    <property type="match status" value="1"/>
</dbReference>
<dbReference type="InterPro" id="IPR042070">
    <property type="entry name" value="PucR_C-HTH_sf"/>
</dbReference>
<evidence type="ECO:0000256" key="1">
    <source>
        <dbReference type="ARBA" id="ARBA00006754"/>
    </source>
</evidence>
<comment type="similarity">
    <text evidence="1">Belongs to the CdaR family.</text>
</comment>
<proteinExistence type="inferred from homology"/>
<evidence type="ECO:0000313" key="5">
    <source>
        <dbReference type="Proteomes" id="UP000316706"/>
    </source>
</evidence>
<name>A0A543IGE2_9ACTN</name>
<dbReference type="PROSITE" id="PS50887">
    <property type="entry name" value="GGDEF"/>
    <property type="match status" value="1"/>
</dbReference>
<accession>A0A543IGE2</accession>
<sequence length="735" mass="80149">MTAAAGDMPGLPHSVGLTGRRALEALLTGTPATSGPAAAVQLSIAASDAVGSTVSVMVRGDGEWTVVAGDLLTAPLKPDELDLRRRRGTGIAVAGRVALLWEPSWPVASTLQRLLGIACAWLSMAFERDDAFERAKEASDESDVLREVAGQLLTVRDLDQVLLSIVVRTLSLLDADICGVLLLEGDEVRMRSCSGNRFVETSRLRMRRGQGVAGLVFQTGRPAKVDDYLADTTISDDFMTLAKKEGTRSALAVPLRLQGELIGVLEVWRRRPSLFVDRDVRRMVALAELATIAIDNARLNDQQTCALAQLKEARNALEHQVTVLARSSGLQQELLNAVLEGGGLPVIARTVASELDCQVGVYGPEGALITAHGGTRAMTSFPACVPARTKPGRRKLHLTDGESVTAWTQPIYADGDQVGAVYLIPGEQSEEMMDVVSGQVAMACSLSLLRERAASRARIEELEQVLWDLLQGSVEHRIAARTRANQMNVSLRGALRVVYGRIENVEELAARHGWDTSRTDRVRRDVLRTLRGLEEGQGVVLAAIRGDAIAAIVADLDRTAVRDLVSRLTASVRRQWPDLRLTWGVSRAHDDVVELPSAFNQAKIALSAAHRLGGENVFLYEELGIVRLLLGSGSDPDLQTFIKEVTGPLIAYDKENNGALIRTLRAFFDADCLQRVAAERLFVHYKTLRYRLDQIERLTGLDLDRHDDRMRADFALRLLQVNGQLDGAEPASDPF</sequence>
<dbReference type="RefSeq" id="WP_221635344.1">
    <property type="nucleotide sequence ID" value="NZ_VFPO01000001.1"/>
</dbReference>
<dbReference type="InterPro" id="IPR029787">
    <property type="entry name" value="Nucleotide_cyclase"/>
</dbReference>
<dbReference type="Proteomes" id="UP000316706">
    <property type="component" value="Unassembled WGS sequence"/>
</dbReference>
<evidence type="ECO:0000259" key="3">
    <source>
        <dbReference type="PROSITE" id="PS50887"/>
    </source>
</evidence>
<evidence type="ECO:0000256" key="2">
    <source>
        <dbReference type="SAM" id="Coils"/>
    </source>
</evidence>
<gene>
    <name evidence="4" type="ORF">FHX41_3364</name>
</gene>
<dbReference type="InterPro" id="IPR000160">
    <property type="entry name" value="GGDEF_dom"/>
</dbReference>